<feature type="transmembrane region" description="Helical" evidence="1">
    <location>
        <begin position="41"/>
        <end position="60"/>
    </location>
</feature>
<keyword evidence="1" id="KW-0812">Transmembrane</keyword>
<reference evidence="2 3" key="1">
    <citation type="submission" date="2020-10" db="EMBL/GenBank/DDBJ databases">
        <title>Ca. Dormibacterota MAGs.</title>
        <authorList>
            <person name="Montgomery K."/>
        </authorList>
    </citation>
    <scope>NUCLEOTIDE SEQUENCE [LARGE SCALE GENOMIC DNA]</scope>
    <source>
        <strain evidence="2">Mitchell_Peninsula_5</strain>
    </source>
</reference>
<name>A0A934KPA8_9BACT</name>
<keyword evidence="1" id="KW-1133">Transmembrane helix</keyword>
<dbReference type="AlphaFoldDB" id="A0A934KPA8"/>
<evidence type="ECO:0000256" key="1">
    <source>
        <dbReference type="SAM" id="Phobius"/>
    </source>
</evidence>
<comment type="caution">
    <text evidence="2">The sequence shown here is derived from an EMBL/GenBank/DDBJ whole genome shotgun (WGS) entry which is preliminary data.</text>
</comment>
<dbReference type="Proteomes" id="UP000614410">
    <property type="component" value="Unassembled WGS sequence"/>
</dbReference>
<evidence type="ECO:0000313" key="3">
    <source>
        <dbReference type="Proteomes" id="UP000614410"/>
    </source>
</evidence>
<gene>
    <name evidence="2" type="ORF">JF887_08165</name>
</gene>
<feature type="transmembrane region" description="Helical" evidence="1">
    <location>
        <begin position="66"/>
        <end position="90"/>
    </location>
</feature>
<keyword evidence="1" id="KW-0472">Membrane</keyword>
<evidence type="ECO:0008006" key="4">
    <source>
        <dbReference type="Google" id="ProtNLM"/>
    </source>
</evidence>
<protein>
    <recommendedName>
        <fullName evidence="4">DUF421 domain-containing protein</fullName>
    </recommendedName>
</protein>
<accession>A0A934KPA8</accession>
<feature type="transmembrane region" description="Helical" evidence="1">
    <location>
        <begin position="12"/>
        <end position="29"/>
    </location>
</feature>
<proteinExistence type="predicted"/>
<dbReference type="EMBL" id="JAEKNN010000040">
    <property type="protein sequence ID" value="MBJ7609390.1"/>
    <property type="molecule type" value="Genomic_DNA"/>
</dbReference>
<sequence length="94" mass="9843">MEWLKGEWPDLGLVAAKAAGIYVIAVLLLRMGERRTLAQWTAIDFAVAVAIGAVIGRMAIAGTQSLLTGAVALAVLIAGHRILSIVRFAMDGLG</sequence>
<organism evidence="2 3">
    <name type="scientific">Candidatus Amunia macphersoniae</name>
    <dbReference type="NCBI Taxonomy" id="3127014"/>
    <lineage>
        <taxon>Bacteria</taxon>
        <taxon>Bacillati</taxon>
        <taxon>Candidatus Dormiibacterota</taxon>
        <taxon>Candidatus Dormibacteria</taxon>
        <taxon>Candidatus Aeolococcales</taxon>
        <taxon>Candidatus Aeolococcaceae</taxon>
        <taxon>Candidatus Amunia</taxon>
    </lineage>
</organism>
<evidence type="ECO:0000313" key="2">
    <source>
        <dbReference type="EMBL" id="MBJ7609390.1"/>
    </source>
</evidence>